<comment type="caution">
    <text evidence="9">The sequence shown here is derived from an EMBL/GenBank/DDBJ whole genome shotgun (WGS) entry which is preliminary data.</text>
</comment>
<dbReference type="InterPro" id="IPR003838">
    <property type="entry name" value="ABC3_permease_C"/>
</dbReference>
<dbReference type="PANTHER" id="PTHR30572:SF18">
    <property type="entry name" value="ABC-TYPE MACROLIDE FAMILY EXPORT SYSTEM PERMEASE COMPONENT 2"/>
    <property type="match status" value="1"/>
</dbReference>
<feature type="transmembrane region" description="Helical" evidence="6">
    <location>
        <begin position="282"/>
        <end position="305"/>
    </location>
</feature>
<protein>
    <submittedName>
        <fullName evidence="9">ABC transporter permease</fullName>
    </submittedName>
</protein>
<dbReference type="Pfam" id="PF12704">
    <property type="entry name" value="MacB_PCD"/>
    <property type="match status" value="1"/>
</dbReference>
<keyword evidence="2" id="KW-1003">Cell membrane</keyword>
<feature type="domain" description="MacB-like periplasmic core" evidence="8">
    <location>
        <begin position="21"/>
        <end position="236"/>
    </location>
</feature>
<organism evidence="9 10">
    <name type="scientific">Pontibacter populi</name>
    <dbReference type="NCBI Taxonomy" id="890055"/>
    <lineage>
        <taxon>Bacteria</taxon>
        <taxon>Pseudomonadati</taxon>
        <taxon>Bacteroidota</taxon>
        <taxon>Cytophagia</taxon>
        <taxon>Cytophagales</taxon>
        <taxon>Hymenobacteraceae</taxon>
        <taxon>Pontibacter</taxon>
    </lineage>
</organism>
<dbReference type="EMBL" id="JBEOKT010000022">
    <property type="protein sequence ID" value="MER2999366.1"/>
    <property type="molecule type" value="Genomic_DNA"/>
</dbReference>
<evidence type="ECO:0000256" key="4">
    <source>
        <dbReference type="ARBA" id="ARBA00022989"/>
    </source>
</evidence>
<gene>
    <name evidence="9" type="ORF">ABS362_17575</name>
</gene>
<evidence type="ECO:0000259" key="7">
    <source>
        <dbReference type="Pfam" id="PF02687"/>
    </source>
</evidence>
<evidence type="ECO:0000313" key="9">
    <source>
        <dbReference type="EMBL" id="MER2999366.1"/>
    </source>
</evidence>
<comment type="subcellular location">
    <subcellularLocation>
        <location evidence="1">Cell membrane</location>
        <topology evidence="1">Multi-pass membrane protein</topology>
    </subcellularLocation>
</comment>
<evidence type="ECO:0000259" key="8">
    <source>
        <dbReference type="Pfam" id="PF12704"/>
    </source>
</evidence>
<evidence type="ECO:0000256" key="1">
    <source>
        <dbReference type="ARBA" id="ARBA00004651"/>
    </source>
</evidence>
<keyword evidence="4 6" id="KW-1133">Transmembrane helix</keyword>
<evidence type="ECO:0000256" key="3">
    <source>
        <dbReference type="ARBA" id="ARBA00022692"/>
    </source>
</evidence>
<dbReference type="InterPro" id="IPR025857">
    <property type="entry name" value="MacB_PCD"/>
</dbReference>
<name>A0ABV1RY94_9BACT</name>
<keyword evidence="3 6" id="KW-0812">Transmembrane</keyword>
<dbReference type="InterPro" id="IPR050250">
    <property type="entry name" value="Macrolide_Exporter_MacB"/>
</dbReference>
<dbReference type="Proteomes" id="UP001476807">
    <property type="component" value="Unassembled WGS sequence"/>
</dbReference>
<feature type="transmembrane region" description="Helical" evidence="6">
    <location>
        <begin position="379"/>
        <end position="400"/>
    </location>
</feature>
<evidence type="ECO:0000256" key="5">
    <source>
        <dbReference type="ARBA" id="ARBA00023136"/>
    </source>
</evidence>
<dbReference type="PANTHER" id="PTHR30572">
    <property type="entry name" value="MEMBRANE COMPONENT OF TRANSPORTER-RELATED"/>
    <property type="match status" value="1"/>
</dbReference>
<evidence type="ECO:0000256" key="2">
    <source>
        <dbReference type="ARBA" id="ARBA00022475"/>
    </source>
</evidence>
<keyword evidence="10" id="KW-1185">Reference proteome</keyword>
<reference evidence="9 10" key="1">
    <citation type="submission" date="2024-06" db="EMBL/GenBank/DDBJ databases">
        <title>Pontibacter populi HYL7-15.</title>
        <authorList>
            <person name="Kim M.K."/>
        </authorList>
    </citation>
    <scope>NUCLEOTIDE SEQUENCE [LARGE SCALE GENOMIC DNA]</scope>
    <source>
        <strain evidence="9 10">HYL7-15</strain>
    </source>
</reference>
<feature type="transmembrane region" description="Helical" evidence="6">
    <location>
        <begin position="332"/>
        <end position="359"/>
    </location>
</feature>
<evidence type="ECO:0000256" key="6">
    <source>
        <dbReference type="SAM" id="Phobius"/>
    </source>
</evidence>
<evidence type="ECO:0000313" key="10">
    <source>
        <dbReference type="Proteomes" id="UP001476807"/>
    </source>
</evidence>
<sequence length="416" mass="46405">MLKNYLKIAWKVLQRRKFFTFISLFGISFTLMVLMVATSFADYILGPHMPEVKTDRMLYVNRLKVTGEGYTMNTNPGFYFLDKYVRPLKTPQDITIYSSEFAYNAYVDNRKLPLGVRFTDASLWNVLDFVFTEGGPFNKAEVESIARVAVITEATRENYFGEGKKAVGQYIEVDRTKYKVVGVVKNIAATRTNTYADVWVPYTNLKEDYRKPEFGGSFEAILLARSPEDMAVVKAEFYNVIKDVPIPPTSNGVHFKNLQVHADTLVESFVRGVGRVDGEVNLLLFSMFVILGVLFFMLLPTINLVNINISRIMERTSEIGVRKAFGASSSTLVVQFLVENIILTLIGGLIGLVGAQGVLMLINDSGLIPYSDLSINPTIFVFSLLICIVFGILSGVYPAYKMSKLPAVAALKGGIV</sequence>
<dbReference type="RefSeq" id="WP_350414124.1">
    <property type="nucleotide sequence ID" value="NZ_JBEOKT010000022.1"/>
</dbReference>
<keyword evidence="5 6" id="KW-0472">Membrane</keyword>
<feature type="domain" description="ABC3 transporter permease C-terminal" evidence="7">
    <location>
        <begin position="292"/>
        <end position="406"/>
    </location>
</feature>
<feature type="transmembrane region" description="Helical" evidence="6">
    <location>
        <begin position="21"/>
        <end position="45"/>
    </location>
</feature>
<proteinExistence type="predicted"/>
<accession>A0ABV1RY94</accession>
<dbReference type="Pfam" id="PF02687">
    <property type="entry name" value="FtsX"/>
    <property type="match status" value="1"/>
</dbReference>